<dbReference type="Gene3D" id="3.90.1480.10">
    <property type="entry name" value="Alpha-2,3-sialyltransferase"/>
    <property type="match status" value="1"/>
</dbReference>
<dbReference type="EMBL" id="MRWE01000022">
    <property type="protein sequence ID" value="ORJ24881.1"/>
    <property type="molecule type" value="Genomic_DNA"/>
</dbReference>
<feature type="transmembrane region" description="Helical" evidence="1">
    <location>
        <begin position="207"/>
        <end position="227"/>
    </location>
</feature>
<keyword evidence="1" id="KW-0472">Membrane</keyword>
<keyword evidence="3" id="KW-1185">Reference proteome</keyword>
<keyword evidence="1" id="KW-0812">Transmembrane</keyword>
<reference evidence="2 3" key="1">
    <citation type="journal article" date="2017" name="Int. J. Syst. Evol. Microbiol.">
        <title>Rouxiella badensis sp. nov. and Rouxiella silvae sp. nov. isolated from peat bog soil in Germany and emendation of the genus description.</title>
        <authorList>
            <person name="Le Fleche-Mateos A."/>
            <person name="Kugler J.H."/>
            <person name="Hansen S.H."/>
            <person name="Syldatk C."/>
            <person name="Hausmann R."/>
            <person name="Lomprez F."/>
            <person name="Vandenbogaert M."/>
            <person name="Manuguerra J.C."/>
            <person name="Grimont P.A."/>
        </authorList>
    </citation>
    <scope>NUCLEOTIDE SEQUENCE [LARGE SCALE GENOMIC DNA]</scope>
    <source>
        <strain evidence="2 3">DSM 100043</strain>
    </source>
</reference>
<dbReference type="Proteomes" id="UP000192536">
    <property type="component" value="Unassembled WGS sequence"/>
</dbReference>
<dbReference type="GeneID" id="93568086"/>
<comment type="caution">
    <text evidence="2">The sequence shown here is derived from an EMBL/GenBank/DDBJ whole genome shotgun (WGS) entry which is preliminary data.</text>
</comment>
<dbReference type="RefSeq" id="WP_017491024.1">
    <property type="nucleotide sequence ID" value="NZ_CP049603.1"/>
</dbReference>
<evidence type="ECO:0000313" key="3">
    <source>
        <dbReference type="Proteomes" id="UP000192536"/>
    </source>
</evidence>
<name>A0A1X0WDQ7_9GAMM</name>
<gene>
    <name evidence="2" type="ORF">BS640_13820</name>
</gene>
<keyword evidence="1" id="KW-1133">Transmembrane helix</keyword>
<dbReference type="GO" id="GO:0016740">
    <property type="term" value="F:transferase activity"/>
    <property type="evidence" value="ECO:0007669"/>
    <property type="project" value="UniProtKB-KW"/>
</dbReference>
<dbReference type="AlphaFoldDB" id="A0A1X0WDQ7"/>
<protein>
    <submittedName>
        <fullName evidence="2">Sugar glycosyltransferase</fullName>
    </submittedName>
</protein>
<evidence type="ECO:0000256" key="1">
    <source>
        <dbReference type="SAM" id="Phobius"/>
    </source>
</evidence>
<keyword evidence="2" id="KW-0808">Transferase</keyword>
<sequence length="300" mass="33647">MGSFFKQIYRYTHKRPYRHNENLWPYMRISRAPSGEIISLNFRGQAIPIVSLASLAGAFSGPVMLAATGPSVKDIRFKTPPSLPSMGLNGAWSLNKSVDFKFYVIVDMGFLDQRPEMVAEIVSDPKLTLFTTAHGIARIVDRVSLARIKCSLALIEDAAFKIFQPKIPATELGHCYANVRCASFADNRPDIGFTTDIRHGVFDAGTVAYWALQIAAFLGFSELYIIGLDMNNFNKPRFYESESNKLPSFLAESFEDLIVPAFTHASNQLKKKNIRVVNLSLQSAIPSQIFEKADYHQVFY</sequence>
<organism evidence="2 3">
    <name type="scientific">Rouxiella badensis</name>
    <dbReference type="NCBI Taxonomy" id="1646377"/>
    <lineage>
        <taxon>Bacteria</taxon>
        <taxon>Pseudomonadati</taxon>
        <taxon>Pseudomonadota</taxon>
        <taxon>Gammaproteobacteria</taxon>
        <taxon>Enterobacterales</taxon>
        <taxon>Yersiniaceae</taxon>
        <taxon>Rouxiella</taxon>
    </lineage>
</organism>
<accession>A0A1X0WDQ7</accession>
<dbReference type="STRING" id="1646377.BS640_13820"/>
<proteinExistence type="predicted"/>
<evidence type="ECO:0000313" key="2">
    <source>
        <dbReference type="EMBL" id="ORJ24881.1"/>
    </source>
</evidence>